<feature type="domain" description="DEP" evidence="2">
    <location>
        <begin position="344"/>
        <end position="421"/>
    </location>
</feature>
<dbReference type="InterPro" id="IPR000591">
    <property type="entry name" value="DEP_dom"/>
</dbReference>
<dbReference type="GO" id="GO:0005737">
    <property type="term" value="C:cytoplasm"/>
    <property type="evidence" value="ECO:0007669"/>
    <property type="project" value="TreeGrafter"/>
</dbReference>
<dbReference type="SMART" id="SM00324">
    <property type="entry name" value="RhoGAP"/>
    <property type="match status" value="1"/>
</dbReference>
<evidence type="ECO:0000313" key="4">
    <source>
        <dbReference type="EMBL" id="KAK1923794.1"/>
    </source>
</evidence>
<feature type="compositionally biased region" description="Pro residues" evidence="1">
    <location>
        <begin position="231"/>
        <end position="240"/>
    </location>
</feature>
<dbReference type="AlphaFoldDB" id="A0AAD9CXK0"/>
<feature type="domain" description="Rho-GAP" evidence="3">
    <location>
        <begin position="607"/>
        <end position="809"/>
    </location>
</feature>
<protein>
    <recommendedName>
        <fullName evidence="6">GTPase activating protein</fullName>
    </recommendedName>
</protein>
<feature type="region of interest" description="Disordered" evidence="1">
    <location>
        <begin position="893"/>
        <end position="1080"/>
    </location>
</feature>
<feature type="compositionally biased region" description="Basic and acidic residues" evidence="1">
    <location>
        <begin position="909"/>
        <end position="918"/>
    </location>
</feature>
<evidence type="ECO:0008006" key="6">
    <source>
        <dbReference type="Google" id="ProtNLM"/>
    </source>
</evidence>
<dbReference type="InterPro" id="IPR008936">
    <property type="entry name" value="Rho_GTPase_activation_prot"/>
</dbReference>
<evidence type="ECO:0000259" key="2">
    <source>
        <dbReference type="PROSITE" id="PS50186"/>
    </source>
</evidence>
<organism evidence="4 5">
    <name type="scientific">Papiliotrema laurentii</name>
    <name type="common">Cryptococcus laurentii</name>
    <dbReference type="NCBI Taxonomy" id="5418"/>
    <lineage>
        <taxon>Eukaryota</taxon>
        <taxon>Fungi</taxon>
        <taxon>Dikarya</taxon>
        <taxon>Basidiomycota</taxon>
        <taxon>Agaricomycotina</taxon>
        <taxon>Tremellomycetes</taxon>
        <taxon>Tremellales</taxon>
        <taxon>Rhynchogastremaceae</taxon>
        <taxon>Papiliotrema</taxon>
    </lineage>
</organism>
<dbReference type="Gene3D" id="1.20.1270.60">
    <property type="entry name" value="Arfaptin homology (AH) domain/BAR domain"/>
    <property type="match status" value="2"/>
</dbReference>
<dbReference type="Pfam" id="PF00620">
    <property type="entry name" value="RhoGAP"/>
    <property type="match status" value="1"/>
</dbReference>
<dbReference type="GO" id="GO:0005886">
    <property type="term" value="C:plasma membrane"/>
    <property type="evidence" value="ECO:0007669"/>
    <property type="project" value="TreeGrafter"/>
</dbReference>
<sequence>MAPVTLPPSFYNSFWSPDYRSGLERLFDNLERGILEDDDIADFIESQAKGHHALANTLLEPPLSSSPNQTSTSLQHTLLTLRGASAARGDAHKTLANELQQRILAGFARWKDGHEERVKAAREEMLSKSGAVGAWEKEVQRLNSLRQTYQTKMRAADESEDDAKFAPATSSPPTITPQDTYTASPKLANASLRRTGTVADRISEKLRQASVNTKSPSPAAPKPLVIEGKTLPPPPSPLRPASPADDAPSSPKEDAFIPPSEPDGKPTMHPPATPSKSGPTRMQTISLVTPVETKNPELPGPVLLSGLSLSPPALKEILHRFDAYLLTNPAPYSDASAQSQSQRSNAALASRQRSSMIGTYEKTFSGEEAVNWLRENVEGFGGDWDRCVEAAGELYKLGYFSRTGVGRGFDPRYDTFYVLKQNPSAPGAKNPSISSIASIGQIGSPLSPAAGANIQSVLKSYLPSGLGSSDEPAHVRLRREAIKADEAYREGVRAAEEKRLEMEEKIERGLRIWERWERERLGIVQTVLKQYDESMSRLPKRLTDLMQSTTLSVEAFNPDADLKALIEGDRTGPFRPRAHIYESVESDVPEVNFGIDLRRWSGEYGWKGMLNAPKRPRGAIPDVLKGMLETLEDMYQEIPDEERRRSWIYEVPLHETHALRNSINASRASLEEVAETMKRFNAPVVAGVVKLYLLELNPPVLGWEGWEDAKAVYPSIGADLERDVTSALTSVLGRLPGVQLFVLDAVVKHFKDLIDSTQSAEPKEVYVTKLALSVGRCILRPQYETDLTIGDRTPSLFLADLINHYADLFPPLVEKKKKESDRVLPVRKRTALVDQRISRSRLGEEMDPQQLLEQQHALAHPSIPLKAPALGLGTSIHDEPAEQIDRVQPPIENTSAAAEPPAVSSQTLDKGKAPERDSFSPPADTNGRSQPRAPTIVTNGEVGDVPPDFAEPRSGASTPTFREDDNNSPTASILDSMEQTAEDQPVAGAVVGLKRNTSAEVSRLRGPRGARGPRPAPGRIVSGVSTPPPIAEPEVEAPASAPVSAPEQERGGGVGVPGDYAPRKGKAGTSAGAFGHGSRGSVSAIAAQFEGRQ</sequence>
<evidence type="ECO:0000256" key="1">
    <source>
        <dbReference type="SAM" id="MobiDB-lite"/>
    </source>
</evidence>
<dbReference type="SUPFAM" id="SSF103657">
    <property type="entry name" value="BAR/IMD domain-like"/>
    <property type="match status" value="1"/>
</dbReference>
<dbReference type="GO" id="GO:0000935">
    <property type="term" value="C:division septum"/>
    <property type="evidence" value="ECO:0007669"/>
    <property type="project" value="TreeGrafter"/>
</dbReference>
<dbReference type="PANTHER" id="PTHR23065">
    <property type="entry name" value="PROLINE-SERINE-THREONINE PHOSPHATASE INTERACTING PROTEIN 1"/>
    <property type="match status" value="1"/>
</dbReference>
<dbReference type="InterPro" id="IPR000198">
    <property type="entry name" value="RhoGAP_dom"/>
</dbReference>
<feature type="compositionally biased region" description="Low complexity" evidence="1">
    <location>
        <begin position="1010"/>
        <end position="1019"/>
    </location>
</feature>
<dbReference type="InterPro" id="IPR036388">
    <property type="entry name" value="WH-like_DNA-bd_sf"/>
</dbReference>
<dbReference type="GO" id="GO:0007010">
    <property type="term" value="P:cytoskeleton organization"/>
    <property type="evidence" value="ECO:0007669"/>
    <property type="project" value="TreeGrafter"/>
</dbReference>
<evidence type="ECO:0000313" key="5">
    <source>
        <dbReference type="Proteomes" id="UP001182556"/>
    </source>
</evidence>
<feature type="compositionally biased region" description="Low complexity" evidence="1">
    <location>
        <begin position="166"/>
        <end position="177"/>
    </location>
</feature>
<keyword evidence="5" id="KW-1185">Reference proteome</keyword>
<accession>A0AAD9CXK0</accession>
<dbReference type="SUPFAM" id="SSF46785">
    <property type="entry name" value="Winged helix' DNA-binding domain"/>
    <property type="match status" value="1"/>
</dbReference>
<dbReference type="PANTHER" id="PTHR23065:SF17">
    <property type="entry name" value="RHO-GTPASE-ACTIVATING PROTEIN RGD2"/>
    <property type="match status" value="1"/>
</dbReference>
<feature type="region of interest" description="Disordered" evidence="1">
    <location>
        <begin position="154"/>
        <end position="281"/>
    </location>
</feature>
<dbReference type="InterPro" id="IPR027267">
    <property type="entry name" value="AH/BAR_dom_sf"/>
</dbReference>
<gene>
    <name evidence="4" type="ORF">DB88DRAFT_492477</name>
</gene>
<reference evidence="4" key="1">
    <citation type="submission" date="2023-02" db="EMBL/GenBank/DDBJ databases">
        <title>Identification and recombinant expression of a fungal hydrolase from Papiliotrema laurentii that hydrolyzes apple cutin and clears colloidal polyester polyurethane.</title>
        <authorList>
            <consortium name="DOE Joint Genome Institute"/>
            <person name="Roman V.A."/>
            <person name="Bojanowski C."/>
            <person name="Crable B.R."/>
            <person name="Wagner D.N."/>
            <person name="Hung C.S."/>
            <person name="Nadeau L.J."/>
            <person name="Schratz L."/>
            <person name="Haridas S."/>
            <person name="Pangilinan J."/>
            <person name="Lipzen A."/>
            <person name="Na H."/>
            <person name="Yan M."/>
            <person name="Ng V."/>
            <person name="Grigoriev I.V."/>
            <person name="Spatafora J.W."/>
            <person name="Barlow D."/>
            <person name="Biffinger J."/>
            <person name="Kelley-Loughnane N."/>
            <person name="Varaljay V.A."/>
            <person name="Crookes-Goodson W.J."/>
        </authorList>
    </citation>
    <scope>NUCLEOTIDE SEQUENCE</scope>
    <source>
        <strain evidence="4">5307AH</strain>
    </source>
</reference>
<feature type="compositionally biased region" description="Polar residues" evidence="1">
    <location>
        <begin position="967"/>
        <end position="979"/>
    </location>
</feature>
<comment type="caution">
    <text evidence="4">The sequence shown here is derived from an EMBL/GenBank/DDBJ whole genome shotgun (WGS) entry which is preliminary data.</text>
</comment>
<dbReference type="GO" id="GO:0005096">
    <property type="term" value="F:GTPase activator activity"/>
    <property type="evidence" value="ECO:0007669"/>
    <property type="project" value="TreeGrafter"/>
</dbReference>
<dbReference type="SUPFAM" id="SSF48350">
    <property type="entry name" value="GTPase activation domain, GAP"/>
    <property type="match status" value="1"/>
</dbReference>
<evidence type="ECO:0000259" key="3">
    <source>
        <dbReference type="PROSITE" id="PS50238"/>
    </source>
</evidence>
<name>A0AAD9CXK0_PAPLA</name>
<dbReference type="PROSITE" id="PS50186">
    <property type="entry name" value="DEP"/>
    <property type="match status" value="1"/>
</dbReference>
<feature type="compositionally biased region" description="Low complexity" evidence="1">
    <location>
        <begin position="1036"/>
        <end position="1046"/>
    </location>
</feature>
<dbReference type="Proteomes" id="UP001182556">
    <property type="component" value="Unassembled WGS sequence"/>
</dbReference>
<dbReference type="Gene3D" id="1.10.10.10">
    <property type="entry name" value="Winged helix-like DNA-binding domain superfamily/Winged helix DNA-binding domain"/>
    <property type="match status" value="1"/>
</dbReference>
<dbReference type="GO" id="GO:0007264">
    <property type="term" value="P:small GTPase-mediated signal transduction"/>
    <property type="evidence" value="ECO:0007669"/>
    <property type="project" value="TreeGrafter"/>
</dbReference>
<dbReference type="PROSITE" id="PS50238">
    <property type="entry name" value="RHOGAP"/>
    <property type="match status" value="1"/>
</dbReference>
<dbReference type="EMBL" id="JAODAN010000006">
    <property type="protein sequence ID" value="KAK1923794.1"/>
    <property type="molecule type" value="Genomic_DNA"/>
</dbReference>
<proteinExistence type="predicted"/>
<dbReference type="InterPro" id="IPR036390">
    <property type="entry name" value="WH_DNA-bd_sf"/>
</dbReference>
<dbReference type="Gene3D" id="1.10.555.10">
    <property type="entry name" value="Rho GTPase activation protein"/>
    <property type="match status" value="1"/>
</dbReference>
<feature type="compositionally biased region" description="Low complexity" evidence="1">
    <location>
        <begin position="241"/>
        <end position="250"/>
    </location>
</feature>